<accession>A0ABS2KPM2</accession>
<feature type="compositionally biased region" description="Basic and acidic residues" evidence="1">
    <location>
        <begin position="60"/>
        <end position="72"/>
    </location>
</feature>
<comment type="caution">
    <text evidence="2">The sequence shown here is derived from an EMBL/GenBank/DDBJ whole genome shotgun (WGS) entry which is preliminary data.</text>
</comment>
<dbReference type="RefSeq" id="WP_204866645.1">
    <property type="nucleotide sequence ID" value="NZ_JAFBBK010000001.1"/>
</dbReference>
<dbReference type="EMBL" id="JAFBBK010000001">
    <property type="protein sequence ID" value="MBM7413912.1"/>
    <property type="molecule type" value="Genomic_DNA"/>
</dbReference>
<evidence type="ECO:0000313" key="2">
    <source>
        <dbReference type="EMBL" id="MBM7413912.1"/>
    </source>
</evidence>
<feature type="compositionally biased region" description="Gly residues" evidence="1">
    <location>
        <begin position="74"/>
        <end position="84"/>
    </location>
</feature>
<name>A0ABS2KPM2_9NOCA</name>
<feature type="compositionally biased region" description="Basic and acidic residues" evidence="1">
    <location>
        <begin position="13"/>
        <end position="44"/>
    </location>
</feature>
<reference evidence="2 3" key="1">
    <citation type="submission" date="2021-01" db="EMBL/GenBank/DDBJ databases">
        <title>Genomics of switchgrass bacterial isolates.</title>
        <authorList>
            <person name="Shade A."/>
        </authorList>
    </citation>
    <scope>NUCLEOTIDE SEQUENCE [LARGE SCALE GENOMIC DNA]</scope>
    <source>
        <strain evidence="2 3">PvP111</strain>
    </source>
</reference>
<protein>
    <recommendedName>
        <fullName evidence="4">Autophagy-related protein 2</fullName>
    </recommendedName>
</protein>
<evidence type="ECO:0008006" key="4">
    <source>
        <dbReference type="Google" id="ProtNLM"/>
    </source>
</evidence>
<dbReference type="Proteomes" id="UP000703038">
    <property type="component" value="Unassembled WGS sequence"/>
</dbReference>
<keyword evidence="3" id="KW-1185">Reference proteome</keyword>
<organism evidence="2 3">
    <name type="scientific">Rhodococcoides corynebacterioides</name>
    <dbReference type="NCBI Taxonomy" id="53972"/>
    <lineage>
        <taxon>Bacteria</taxon>
        <taxon>Bacillati</taxon>
        <taxon>Actinomycetota</taxon>
        <taxon>Actinomycetes</taxon>
        <taxon>Mycobacteriales</taxon>
        <taxon>Nocardiaceae</taxon>
        <taxon>Rhodococcoides</taxon>
    </lineage>
</organism>
<evidence type="ECO:0000256" key="1">
    <source>
        <dbReference type="SAM" id="MobiDB-lite"/>
    </source>
</evidence>
<gene>
    <name evidence="2" type="ORF">JOE42_000645</name>
</gene>
<proteinExistence type="predicted"/>
<evidence type="ECO:0000313" key="3">
    <source>
        <dbReference type="Proteomes" id="UP000703038"/>
    </source>
</evidence>
<feature type="region of interest" description="Disordered" evidence="1">
    <location>
        <begin position="1"/>
        <end position="84"/>
    </location>
</feature>
<sequence>MADELDETMLDSVQEKIDEAKQAAGDIPERREGGPDQDDLHDSSDGAAGQTGDAAEATLDEFRNADGDRDEGMTEGGGGGQGAA</sequence>